<reference evidence="1" key="1">
    <citation type="submission" date="2021-12" db="EMBL/GenBank/DDBJ databases">
        <authorList>
            <person name="King R."/>
        </authorList>
    </citation>
    <scope>NUCLEOTIDE SEQUENCE</scope>
</reference>
<accession>A0ABN8B1L3</accession>
<dbReference type="Proteomes" id="UP001153292">
    <property type="component" value="Chromosome 21"/>
</dbReference>
<evidence type="ECO:0000313" key="2">
    <source>
        <dbReference type="Proteomes" id="UP001153292"/>
    </source>
</evidence>
<organism evidence="1 2">
    <name type="scientific">Chilo suppressalis</name>
    <name type="common">Asiatic rice borer moth</name>
    <dbReference type="NCBI Taxonomy" id="168631"/>
    <lineage>
        <taxon>Eukaryota</taxon>
        <taxon>Metazoa</taxon>
        <taxon>Ecdysozoa</taxon>
        <taxon>Arthropoda</taxon>
        <taxon>Hexapoda</taxon>
        <taxon>Insecta</taxon>
        <taxon>Pterygota</taxon>
        <taxon>Neoptera</taxon>
        <taxon>Endopterygota</taxon>
        <taxon>Lepidoptera</taxon>
        <taxon>Glossata</taxon>
        <taxon>Ditrysia</taxon>
        <taxon>Pyraloidea</taxon>
        <taxon>Crambidae</taxon>
        <taxon>Crambinae</taxon>
        <taxon>Chilo</taxon>
    </lineage>
</organism>
<evidence type="ECO:0000313" key="1">
    <source>
        <dbReference type="EMBL" id="CAH0402806.1"/>
    </source>
</evidence>
<keyword evidence="2" id="KW-1185">Reference proteome</keyword>
<protein>
    <submittedName>
        <fullName evidence="1">Uncharacterized protein</fullName>
    </submittedName>
</protein>
<name>A0ABN8B1L3_CHISP</name>
<sequence length="399" mass="46093">MLPIQDQINAKTTRRNQDMDDIAFEDETLKVTQDSTESTPIKVVKSYSRNDMPTVDLKVQLENTLQSATILTESLKLQIDEISTRESILKDAIVNGRSGLSAVRVTSMGRPPRSYMVRDGSWSLCKGLVQFPSHEQSSNLFSELFYTPRCIGHEMSSQQDPCAFNSLIKYETVPTIRRFEYSEDDFLCLKKTFNTTLERYMSVPRQIINDTCQDGIVRSLEDNVAKCGLRVMTEYTYYPSRSFSTSTSLPLEYCTEPDGACKLIIAWHVSNATVENFEFLENEQDFKKFFITAENNIEHFVCSKTHMALWWYPTVGYSFRFQLAVPQRAQNNILSTISGATWYTEIREYLEMPKQLAKRLTDTKRNTKSKFLHIQNSLFKTLVQERSSNIKRLKKKRCS</sequence>
<gene>
    <name evidence="1" type="ORF">CHILSU_LOCUS6055</name>
</gene>
<dbReference type="EMBL" id="OU963914">
    <property type="protein sequence ID" value="CAH0402806.1"/>
    <property type="molecule type" value="Genomic_DNA"/>
</dbReference>
<proteinExistence type="predicted"/>